<evidence type="ECO:0000313" key="2">
    <source>
        <dbReference type="Proteomes" id="UP000322873"/>
    </source>
</evidence>
<evidence type="ECO:0000313" key="1">
    <source>
        <dbReference type="EMBL" id="KAA8572941.1"/>
    </source>
</evidence>
<dbReference type="EMBL" id="VICG01000004">
    <property type="protein sequence ID" value="KAA8572941.1"/>
    <property type="molecule type" value="Genomic_DNA"/>
</dbReference>
<dbReference type="Proteomes" id="UP000322873">
    <property type="component" value="Unassembled WGS sequence"/>
</dbReference>
<name>A0A5M9JUQ0_MONFR</name>
<sequence>MHEWIDERIMHYLVFSYGYLDLLERQRTMRGVVRKRASYVFLALNEWKGSLSMDVDARTCIRRLWPDEGVAFYTWGIRIGWRMGSR</sequence>
<reference evidence="1 2" key="1">
    <citation type="submission" date="2019-06" db="EMBL/GenBank/DDBJ databases">
        <title>Genome Sequence of the Brown Rot Fungal Pathogen Monilinia fructicola.</title>
        <authorList>
            <person name="De Miccolis Angelini R.M."/>
            <person name="Landi L."/>
            <person name="Abate D."/>
            <person name="Pollastro S."/>
            <person name="Romanazzi G."/>
            <person name="Faretra F."/>
        </authorList>
    </citation>
    <scope>NUCLEOTIDE SEQUENCE [LARGE SCALE GENOMIC DNA]</scope>
    <source>
        <strain evidence="1 2">Mfrc123</strain>
    </source>
</reference>
<gene>
    <name evidence="1" type="ORF">EYC84_003491</name>
</gene>
<protein>
    <submittedName>
        <fullName evidence="1">Uncharacterized protein</fullName>
    </submittedName>
</protein>
<proteinExistence type="predicted"/>
<keyword evidence="2" id="KW-1185">Reference proteome</keyword>
<accession>A0A5M9JUQ0</accession>
<comment type="caution">
    <text evidence="1">The sequence shown here is derived from an EMBL/GenBank/DDBJ whole genome shotgun (WGS) entry which is preliminary data.</text>
</comment>
<dbReference type="AlphaFoldDB" id="A0A5M9JUQ0"/>
<organism evidence="1 2">
    <name type="scientific">Monilinia fructicola</name>
    <name type="common">Brown rot fungus</name>
    <name type="synonym">Ciboria fructicola</name>
    <dbReference type="NCBI Taxonomy" id="38448"/>
    <lineage>
        <taxon>Eukaryota</taxon>
        <taxon>Fungi</taxon>
        <taxon>Dikarya</taxon>
        <taxon>Ascomycota</taxon>
        <taxon>Pezizomycotina</taxon>
        <taxon>Leotiomycetes</taxon>
        <taxon>Helotiales</taxon>
        <taxon>Sclerotiniaceae</taxon>
        <taxon>Monilinia</taxon>
    </lineage>
</organism>